<sequence>MLLHVSRYCHLSLTTIRLVALLYQANAISNDGFYLLDDLSPSITASHCWRYKRL</sequence>
<proteinExistence type="predicted"/>
<dbReference type="PATRIC" id="fig|1354303.4.peg.149"/>
<keyword evidence="2" id="KW-1185">Reference proteome</keyword>
<comment type="caution">
    <text evidence="1">The sequence shown here is derived from an EMBL/GenBank/DDBJ whole genome shotgun (WGS) entry which is preliminary data.</text>
</comment>
<evidence type="ECO:0000313" key="2">
    <source>
        <dbReference type="Proteomes" id="UP000016761"/>
    </source>
</evidence>
<dbReference type="STRING" id="1354303.M917_0148"/>
<dbReference type="Proteomes" id="UP000016761">
    <property type="component" value="Unassembled WGS sequence"/>
</dbReference>
<dbReference type="EMBL" id="AUSW01000006">
    <property type="protein sequence ID" value="ERL56951.1"/>
    <property type="molecule type" value="Genomic_DNA"/>
</dbReference>
<dbReference type="AlphaFoldDB" id="U4T9Z9"/>
<name>U4T9Z9_9GAMM</name>
<protein>
    <submittedName>
        <fullName evidence="1">Uncharacterized protein</fullName>
    </submittedName>
</protein>
<reference evidence="1 2" key="1">
    <citation type="journal article" date="2013" name="Genome Announc.">
        <title>Draft Genome Sequence of Psychrobacter aquaticus Strain CMS 56T, Isolated from a Cyanobacterial Mat Sample Collected from Water Bodies in the McMurdo Dry Valley Region of Antarctica.</title>
        <authorList>
            <person name="Reddy G.S."/>
            <person name="Ara S."/>
            <person name="Singh A."/>
            <person name="Kumar Pinnaka A."/>
            <person name="Shivaji S."/>
        </authorList>
    </citation>
    <scope>NUCLEOTIDE SEQUENCE [LARGE SCALE GENOMIC DNA]</scope>
    <source>
        <strain evidence="1 2">CMS 56</strain>
    </source>
</reference>
<accession>U4T9Z9</accession>
<organism evidence="1 2">
    <name type="scientific">Psychrobacter aquaticus CMS 56</name>
    <dbReference type="NCBI Taxonomy" id="1354303"/>
    <lineage>
        <taxon>Bacteria</taxon>
        <taxon>Pseudomonadati</taxon>
        <taxon>Pseudomonadota</taxon>
        <taxon>Gammaproteobacteria</taxon>
        <taxon>Moraxellales</taxon>
        <taxon>Moraxellaceae</taxon>
        <taxon>Psychrobacter</taxon>
    </lineage>
</organism>
<evidence type="ECO:0000313" key="1">
    <source>
        <dbReference type="EMBL" id="ERL56951.1"/>
    </source>
</evidence>
<gene>
    <name evidence="1" type="ORF">M917_0148</name>
</gene>